<organism evidence="7 8">
    <name type="scientific">Rheinheimera baltica</name>
    <dbReference type="NCBI Taxonomy" id="67576"/>
    <lineage>
        <taxon>Bacteria</taxon>
        <taxon>Pseudomonadati</taxon>
        <taxon>Pseudomonadota</taxon>
        <taxon>Gammaproteobacteria</taxon>
        <taxon>Chromatiales</taxon>
        <taxon>Chromatiaceae</taxon>
        <taxon>Rheinheimera</taxon>
    </lineage>
</organism>
<comment type="caution">
    <text evidence="7">The sequence shown here is derived from an EMBL/GenBank/DDBJ whole genome shotgun (WGS) entry which is preliminary data.</text>
</comment>
<dbReference type="PANTHER" id="PTHR42852:SF6">
    <property type="entry name" value="THIOL:DISULFIDE INTERCHANGE PROTEIN DSBE"/>
    <property type="match status" value="1"/>
</dbReference>
<dbReference type="Gene3D" id="3.40.30.10">
    <property type="entry name" value="Glutaredoxin"/>
    <property type="match status" value="1"/>
</dbReference>
<name>A0ABT9HUV4_9GAMM</name>
<dbReference type="PANTHER" id="PTHR42852">
    <property type="entry name" value="THIOL:DISULFIDE INTERCHANGE PROTEIN DSBE"/>
    <property type="match status" value="1"/>
</dbReference>
<gene>
    <name evidence="7" type="ORF">ORJ04_02960</name>
</gene>
<dbReference type="InterPro" id="IPR013740">
    <property type="entry name" value="Redoxin"/>
</dbReference>
<dbReference type="InterPro" id="IPR050553">
    <property type="entry name" value="Thioredoxin_ResA/DsbE_sf"/>
</dbReference>
<comment type="subcellular location">
    <subcellularLocation>
        <location evidence="1">Cell inner membrane</location>
        <topology evidence="1">Single-pass membrane protein</topology>
        <orientation evidence="1">Periplasmic side</orientation>
    </subcellularLocation>
</comment>
<evidence type="ECO:0000256" key="1">
    <source>
        <dbReference type="ARBA" id="ARBA00004383"/>
    </source>
</evidence>
<dbReference type="PROSITE" id="PS00194">
    <property type="entry name" value="THIOREDOXIN_1"/>
    <property type="match status" value="1"/>
</dbReference>
<dbReference type="RefSeq" id="WP_027672729.1">
    <property type="nucleotide sequence ID" value="NZ_JAPJDY010000005.1"/>
</dbReference>
<proteinExistence type="inferred from homology"/>
<dbReference type="InterPro" id="IPR013766">
    <property type="entry name" value="Thioredoxin_domain"/>
</dbReference>
<comment type="similarity">
    <text evidence="2">Belongs to the thioredoxin family. DsbE subfamily.</text>
</comment>
<keyword evidence="3" id="KW-0201">Cytochrome c-type biogenesis</keyword>
<protein>
    <submittedName>
        <fullName evidence="7">DsbE family thiol:disulfide interchange protein</fullName>
    </submittedName>
</protein>
<dbReference type="NCBIfam" id="TIGR00385">
    <property type="entry name" value="dsbE"/>
    <property type="match status" value="1"/>
</dbReference>
<keyword evidence="5" id="KW-0676">Redox-active center</keyword>
<reference evidence="7 8" key="1">
    <citation type="submission" date="2022-11" db="EMBL/GenBank/DDBJ databases">
        <title>Viruses from the air-sea interface of a natural surface slick.</title>
        <authorList>
            <person name="Rahlff J."/>
            <person name="Holmfeldt K."/>
        </authorList>
    </citation>
    <scope>NUCLEOTIDE SEQUENCE [LARGE SCALE GENOMIC DNA]</scope>
    <source>
        <strain evidence="7 8">SMS4</strain>
    </source>
</reference>
<evidence type="ECO:0000259" key="6">
    <source>
        <dbReference type="PROSITE" id="PS51352"/>
    </source>
</evidence>
<dbReference type="EMBL" id="JAPJDZ010000004">
    <property type="protein sequence ID" value="MDP5134904.1"/>
    <property type="molecule type" value="Genomic_DNA"/>
</dbReference>
<evidence type="ECO:0000256" key="4">
    <source>
        <dbReference type="ARBA" id="ARBA00023157"/>
    </source>
</evidence>
<evidence type="ECO:0000256" key="2">
    <source>
        <dbReference type="ARBA" id="ARBA00007758"/>
    </source>
</evidence>
<dbReference type="InterPro" id="IPR004799">
    <property type="entry name" value="Periplasmic_diS_OxRdtase_DsbE"/>
</dbReference>
<dbReference type="SUPFAM" id="SSF52833">
    <property type="entry name" value="Thioredoxin-like"/>
    <property type="match status" value="1"/>
</dbReference>
<dbReference type="InterPro" id="IPR036249">
    <property type="entry name" value="Thioredoxin-like_sf"/>
</dbReference>
<evidence type="ECO:0000256" key="3">
    <source>
        <dbReference type="ARBA" id="ARBA00022748"/>
    </source>
</evidence>
<dbReference type="PROSITE" id="PS51352">
    <property type="entry name" value="THIOREDOXIN_2"/>
    <property type="match status" value="1"/>
</dbReference>
<evidence type="ECO:0000313" key="8">
    <source>
        <dbReference type="Proteomes" id="UP001231109"/>
    </source>
</evidence>
<accession>A0ABT9HUV4</accession>
<dbReference type="InterPro" id="IPR017937">
    <property type="entry name" value="Thioredoxin_CS"/>
</dbReference>
<evidence type="ECO:0000256" key="5">
    <source>
        <dbReference type="ARBA" id="ARBA00023284"/>
    </source>
</evidence>
<evidence type="ECO:0000313" key="7">
    <source>
        <dbReference type="EMBL" id="MDP5134904.1"/>
    </source>
</evidence>
<dbReference type="Proteomes" id="UP001231109">
    <property type="component" value="Unassembled WGS sequence"/>
</dbReference>
<keyword evidence="8" id="KW-1185">Reference proteome</keyword>
<keyword evidence="4" id="KW-1015">Disulfide bond</keyword>
<sequence>MRKVLYYLPLFAFLALALFLLSGLFSDPRERDSASLNKALPEFALADVMQPDKIWTPSELKGETYLLNVWGTWCPTCNAELGYLTELRQQGVKIVGLYYELPRDPAFDAPFNLAELQKDVQQKLQQQGDPYQFNMLDIDRSLSLDLGVSGAPETFIVDADGIIRAHHIGDINPLVWRSKLAPIYQEWRKP</sequence>
<feature type="domain" description="Thioredoxin" evidence="6">
    <location>
        <begin position="34"/>
        <end position="185"/>
    </location>
</feature>
<dbReference type="Pfam" id="PF08534">
    <property type="entry name" value="Redoxin"/>
    <property type="match status" value="1"/>
</dbReference>